<dbReference type="Proteomes" id="UP000825935">
    <property type="component" value="Chromosome 4"/>
</dbReference>
<sequence length="108" mass="12411">MAESLRKSITVSCLSRNVTHLVTSTYSYAESGYRSSSFINYIRLDVIVDMDLLNLNSKVYMNRDSVQGLQAGTLKLMVEENCFIFWAGIHFSFIPSRKTKSCETRDYF</sequence>
<evidence type="ECO:0000313" key="1">
    <source>
        <dbReference type="EMBL" id="KAH7438127.1"/>
    </source>
</evidence>
<proteinExistence type="predicted"/>
<accession>A0A8T2UPS9</accession>
<name>A0A8T2UPS9_CERRI</name>
<comment type="caution">
    <text evidence="1">The sequence shown here is derived from an EMBL/GenBank/DDBJ whole genome shotgun (WGS) entry which is preliminary data.</text>
</comment>
<organism evidence="1 2">
    <name type="scientific">Ceratopteris richardii</name>
    <name type="common">Triangle waterfern</name>
    <dbReference type="NCBI Taxonomy" id="49495"/>
    <lineage>
        <taxon>Eukaryota</taxon>
        <taxon>Viridiplantae</taxon>
        <taxon>Streptophyta</taxon>
        <taxon>Embryophyta</taxon>
        <taxon>Tracheophyta</taxon>
        <taxon>Polypodiopsida</taxon>
        <taxon>Polypodiidae</taxon>
        <taxon>Polypodiales</taxon>
        <taxon>Pteridineae</taxon>
        <taxon>Pteridaceae</taxon>
        <taxon>Parkerioideae</taxon>
        <taxon>Ceratopteris</taxon>
    </lineage>
</organism>
<protein>
    <submittedName>
        <fullName evidence="1">Uncharacterized protein</fullName>
    </submittedName>
</protein>
<evidence type="ECO:0000313" key="2">
    <source>
        <dbReference type="Proteomes" id="UP000825935"/>
    </source>
</evidence>
<dbReference type="AlphaFoldDB" id="A0A8T2UPS9"/>
<reference evidence="1" key="1">
    <citation type="submission" date="2021-08" db="EMBL/GenBank/DDBJ databases">
        <title>WGS assembly of Ceratopteris richardii.</title>
        <authorList>
            <person name="Marchant D.B."/>
            <person name="Chen G."/>
            <person name="Jenkins J."/>
            <person name="Shu S."/>
            <person name="Leebens-Mack J."/>
            <person name="Grimwood J."/>
            <person name="Schmutz J."/>
            <person name="Soltis P."/>
            <person name="Soltis D."/>
            <person name="Chen Z.-H."/>
        </authorList>
    </citation>
    <scope>NUCLEOTIDE SEQUENCE</scope>
    <source>
        <strain evidence="1">Whitten #5841</strain>
        <tissue evidence="1">Leaf</tissue>
    </source>
</reference>
<keyword evidence="2" id="KW-1185">Reference proteome</keyword>
<dbReference type="EMBL" id="CM035409">
    <property type="protein sequence ID" value="KAH7438127.1"/>
    <property type="molecule type" value="Genomic_DNA"/>
</dbReference>
<gene>
    <name evidence="1" type="ORF">KP509_04G002200</name>
</gene>